<evidence type="ECO:0000256" key="1">
    <source>
        <dbReference type="SAM" id="MobiDB-lite"/>
    </source>
</evidence>
<dbReference type="AlphaFoldDB" id="A0AAN0P7U4"/>
<feature type="region of interest" description="Disordered" evidence="1">
    <location>
        <begin position="371"/>
        <end position="397"/>
    </location>
</feature>
<dbReference type="KEGG" id="acd:AOLE_07900"/>
<evidence type="ECO:0000313" key="4">
    <source>
        <dbReference type="Proteomes" id="UP000000392"/>
    </source>
</evidence>
<sequence length="653" mass="73979">MSIKSIFIQTHSPHQSRFVVGFDSMVNSGACAIGFIKGDYRQINALVTEDYTENDLWRVINLKGQKNGIEAYDSVAILGAIDNQHAGELAILQFGRMFDACVTDVIETNQFGLKRHLSSKKFNLSGSKPIQRWQLEQLQNVIAAETPQWDGISLVSHEGDTAKLLLDMQRNDDHSQLLSKFDGLPTLLCSLGVEEAHYDSIIVDYQHLEQLSAILHNAMNQFSKPGVKVVNVTESKPFKHRKVLQIALTYDFDDGQNFTILFHKPDRLSKKISPADSLMSWKILMNNRDITAAIQPNQGEGISIPILAGRIMKLINQNSNRFKRLQAKKAEKAKALADAESRIEQKQNQLNSLNAEISNLLNDLDQLQTSLQSKQSEENEEIIEENSLNDNSPDSISHEEAERLRADLKRLNADPQWAGEDGLRYQAFYERINKAVEGDSEAVSWARKWISELDEQDLAQQQAELESKKLIEAEIEANQKRDEEVLAARSAGMAENKMMQAWLDTLENPENSNNIDFMGWVSDRRSEFLQTWNGAEGSPEYLTAFYEYSRAWADEYLADRVSKKEQIQTSVTDDEPEELNTPTEVEDLQSSTTENEGNQLYLSVIEGQVKVNLELLEQIRDEAEKDLDDPLLIPAVTELLNQVQTMEMEAENI</sequence>
<feature type="domain" description="Defence against restriction A N-terminal" evidence="2">
    <location>
        <begin position="197"/>
        <end position="319"/>
    </location>
</feature>
<organism evidence="3 4">
    <name type="scientific">Acinetobacter oleivorans (strain JCM 16667 / KCTC 23045 / DR1)</name>
    <dbReference type="NCBI Taxonomy" id="436717"/>
    <lineage>
        <taxon>Bacteria</taxon>
        <taxon>Pseudomonadati</taxon>
        <taxon>Pseudomonadota</taxon>
        <taxon>Gammaproteobacteria</taxon>
        <taxon>Moraxellales</taxon>
        <taxon>Moraxellaceae</taxon>
        <taxon>Acinetobacter</taxon>
    </lineage>
</organism>
<name>A0AAN0P7U4_ACISD</name>
<accession>A0AAN0P7U4</accession>
<protein>
    <recommendedName>
        <fullName evidence="2">Defence against restriction A N-terminal domain-containing protein</fullName>
    </recommendedName>
</protein>
<reference evidence="3 4" key="1">
    <citation type="journal article" date="2010" name="J. Bacteriol.">
        <title>Complete genome sequence of the diesel-degrading Acinetobacter sp. strain DR1.</title>
        <authorList>
            <person name="Jung J."/>
            <person name="Baek J.H."/>
            <person name="Park W."/>
        </authorList>
    </citation>
    <scope>NUCLEOTIDE SEQUENCE [LARGE SCALE GENOMIC DNA]</scope>
    <source>
        <strain evidence="4">JCM 16667 / KCTC 23045 / DR1</strain>
    </source>
</reference>
<feature type="compositionally biased region" description="Polar residues" evidence="1">
    <location>
        <begin position="580"/>
        <end position="595"/>
    </location>
</feature>
<evidence type="ECO:0000313" key="3">
    <source>
        <dbReference type="EMBL" id="ADI90471.1"/>
    </source>
</evidence>
<dbReference type="Pfam" id="PF18788">
    <property type="entry name" value="DarA_N"/>
    <property type="match status" value="1"/>
</dbReference>
<dbReference type="Proteomes" id="UP000000392">
    <property type="component" value="Chromosome"/>
</dbReference>
<feature type="region of interest" description="Disordered" evidence="1">
    <location>
        <begin position="566"/>
        <end position="595"/>
    </location>
</feature>
<evidence type="ECO:0000259" key="2">
    <source>
        <dbReference type="Pfam" id="PF18788"/>
    </source>
</evidence>
<dbReference type="RefSeq" id="WP_013197597.1">
    <property type="nucleotide sequence ID" value="NC_014259.1"/>
</dbReference>
<dbReference type="InterPro" id="IPR041140">
    <property type="entry name" value="DarA_N"/>
</dbReference>
<proteinExistence type="predicted"/>
<gene>
    <name evidence="3" type="ordered locus">AOLE_07900</name>
</gene>
<dbReference type="EMBL" id="CP002080">
    <property type="protein sequence ID" value="ADI90471.1"/>
    <property type="molecule type" value="Genomic_DNA"/>
</dbReference>
<dbReference type="GeneID" id="9382004"/>